<evidence type="ECO:0000313" key="2">
    <source>
        <dbReference type="Proteomes" id="UP001172386"/>
    </source>
</evidence>
<proteinExistence type="predicted"/>
<dbReference type="Proteomes" id="UP001172386">
    <property type="component" value="Unassembled WGS sequence"/>
</dbReference>
<protein>
    <submittedName>
        <fullName evidence="1">Uncharacterized protein</fullName>
    </submittedName>
</protein>
<sequence length="651" mass="72668">MDPRALKDPAAGVPAQLLPHLHLISKHRYPMLANPSLETIVSYLIEAPKIMRDMAPVQWQFLDAPPDGTLFLTWQPLDYMQTTFASDGYVWGDAEQPYNSEVRGYTLQMFWHRAGYKPTTEAMATHSRRRYRLLPSNQIGMANPDPSFWLVHYSKAQARDQHPAASLQMLPHITQQFQQRQTIQRSGQIPRKEFMLHDRSNWPVISAPAGVARAGSSGQLVGGHRRGQSLVHEASAEEEEDVSRGDALDFMTPRDISKMRYEQHHEWMEEVLESPYGTKQIIPSELGLGRKGTLEAFTNGFFTAPTSTTQDTPNGKIGRMDADKAEEFTKHANQKLAEMQAELEQLKQRHIRRMEKLRRTTELGTAERKLRGMNVNGADDSFKVVASQVQDMVGKKIEPVAKVACVSKGGMQEIKPVAPAASENMQQNAPAMQQQLPVHTQYQQQRTLPQAQQQQQVQPQQNQQAHMQQQVQTAQKTVPQAQNNAASTTQSIDTTHTAQPPALPKTESSQDDSNAEIENNDAVDNNDEIDMVGLDDHDLGTGDDNVDIADWDMVNDQATANESSNEQDQGTNQTQAESQQSSSMNQPHIQQSNQSSNNTPGDTGDFDMVTDFDANMDTAGDALADYNADEDLNLDDSAFGDAFHHNEQDMS</sequence>
<evidence type="ECO:0000313" key="1">
    <source>
        <dbReference type="EMBL" id="KAJ9656042.1"/>
    </source>
</evidence>
<comment type="caution">
    <text evidence="1">The sequence shown here is derived from an EMBL/GenBank/DDBJ whole genome shotgun (WGS) entry which is preliminary data.</text>
</comment>
<organism evidence="1 2">
    <name type="scientific">Neophaeococcomyces mojaviensis</name>
    <dbReference type="NCBI Taxonomy" id="3383035"/>
    <lineage>
        <taxon>Eukaryota</taxon>
        <taxon>Fungi</taxon>
        <taxon>Dikarya</taxon>
        <taxon>Ascomycota</taxon>
        <taxon>Pezizomycotina</taxon>
        <taxon>Eurotiomycetes</taxon>
        <taxon>Chaetothyriomycetidae</taxon>
        <taxon>Chaetothyriales</taxon>
        <taxon>Chaetothyriales incertae sedis</taxon>
        <taxon>Neophaeococcomyces</taxon>
    </lineage>
</organism>
<keyword evidence="2" id="KW-1185">Reference proteome</keyword>
<reference evidence="1" key="1">
    <citation type="submission" date="2022-10" db="EMBL/GenBank/DDBJ databases">
        <title>Culturing micro-colonial fungi from biological soil crusts in the Mojave desert and describing Neophaeococcomyces mojavensis, and introducing the new genera and species Taxawa tesnikishii.</title>
        <authorList>
            <person name="Kurbessoian T."/>
            <person name="Stajich J.E."/>
        </authorList>
    </citation>
    <scope>NUCLEOTIDE SEQUENCE</scope>
    <source>
        <strain evidence="1">JES_112</strain>
    </source>
</reference>
<gene>
    <name evidence="1" type="ORF">H2198_005202</name>
</gene>
<accession>A0ACC3A6T8</accession>
<name>A0ACC3A6T8_9EURO</name>
<dbReference type="EMBL" id="JAPDRQ010000084">
    <property type="protein sequence ID" value="KAJ9656042.1"/>
    <property type="molecule type" value="Genomic_DNA"/>
</dbReference>